<organism evidence="8 9">
    <name type="scientific">Oligella urethralis</name>
    <dbReference type="NCBI Taxonomy" id="90245"/>
    <lineage>
        <taxon>Bacteria</taxon>
        <taxon>Pseudomonadati</taxon>
        <taxon>Pseudomonadota</taxon>
        <taxon>Betaproteobacteria</taxon>
        <taxon>Burkholderiales</taxon>
        <taxon>Alcaligenaceae</taxon>
        <taxon>Oligella</taxon>
    </lineage>
</organism>
<evidence type="ECO:0000259" key="7">
    <source>
        <dbReference type="SMART" id="SM00650"/>
    </source>
</evidence>
<gene>
    <name evidence="8" type="primary">pcm_1</name>
    <name evidence="8" type="ORF">NCTC11009_00572</name>
</gene>
<dbReference type="InterPro" id="IPR029063">
    <property type="entry name" value="SAM-dependent_MTases_sf"/>
</dbReference>
<dbReference type="InterPro" id="IPR020598">
    <property type="entry name" value="rRNA_Ade_methylase_Trfase_N"/>
</dbReference>
<feature type="domain" description="Ribosomal RNA adenine methylase transferase N-terminal" evidence="7">
    <location>
        <begin position="75"/>
        <end position="216"/>
    </location>
</feature>
<evidence type="ECO:0000256" key="1">
    <source>
        <dbReference type="ARBA" id="ARBA00005369"/>
    </source>
</evidence>
<keyword evidence="5" id="KW-0949">S-adenosyl-L-methionine</keyword>
<evidence type="ECO:0000256" key="2">
    <source>
        <dbReference type="ARBA" id="ARBA00013346"/>
    </source>
</evidence>
<accession>A0A2N6QCS1</accession>
<comment type="similarity">
    <text evidence="1">Belongs to the methyltransferase superfamily. L-isoaspartyl/D-aspartyl protein methyltransferase family.</text>
</comment>
<evidence type="ECO:0000256" key="4">
    <source>
        <dbReference type="ARBA" id="ARBA00022679"/>
    </source>
</evidence>
<dbReference type="RefSeq" id="WP_102705738.1">
    <property type="nucleotide sequence ID" value="NZ_CP137240.1"/>
</dbReference>
<dbReference type="AlphaFoldDB" id="A0A2N6QCS1"/>
<dbReference type="EMBL" id="UATH01000001">
    <property type="protein sequence ID" value="SPY07373.1"/>
    <property type="molecule type" value="Genomic_DNA"/>
</dbReference>
<sequence length="225" mass="24823">MNKPINSLELSRYNMVEQQIRPWGILDDKVLDALLALDRTRFMDPKYHNIAFADLEVPIEVDGSKTGESMLCPKMEALFAQELQLQPEDSVLEIGTGSGFQAALLSRLCRQVHSVEIDSRIAAQAQKNLRQAGITNVQVEVGDGRAGWGNNEFNAILVTGSVPTVVDSLKYQLAIGGRLIITVGQAPLMEVHRIVRTDAANFESEVLLESYIKPLRGAVASNFKF</sequence>
<dbReference type="PANTHER" id="PTHR11579:SF18">
    <property type="entry name" value="PROTEIN-L-ISOASPARTATE O-METHYLTRANSFERASE"/>
    <property type="match status" value="1"/>
</dbReference>
<evidence type="ECO:0000313" key="9">
    <source>
        <dbReference type="Proteomes" id="UP000250242"/>
    </source>
</evidence>
<dbReference type="Proteomes" id="UP000250242">
    <property type="component" value="Unassembled WGS sequence"/>
</dbReference>
<name>A0A2N6QCS1_9BURK</name>
<reference evidence="8 9" key="1">
    <citation type="submission" date="2018-06" db="EMBL/GenBank/DDBJ databases">
        <authorList>
            <consortium name="Pathogen Informatics"/>
            <person name="Doyle S."/>
        </authorList>
    </citation>
    <scope>NUCLEOTIDE SEQUENCE [LARGE SCALE GENOMIC DNA]</scope>
    <source>
        <strain evidence="8 9">NCTC11009</strain>
    </source>
</reference>
<dbReference type="SMART" id="SM00650">
    <property type="entry name" value="rADc"/>
    <property type="match status" value="1"/>
</dbReference>
<evidence type="ECO:0000256" key="6">
    <source>
        <dbReference type="ARBA" id="ARBA00030757"/>
    </source>
</evidence>
<protein>
    <recommendedName>
        <fullName evidence="2">Protein-L-isoaspartate O-methyltransferase</fullName>
    </recommendedName>
    <alternativeName>
        <fullName evidence="6">Protein L-isoaspartyl methyltransferase</fullName>
    </alternativeName>
</protein>
<dbReference type="GO" id="GO:0004719">
    <property type="term" value="F:protein-L-isoaspartate (D-aspartate) O-methyltransferase activity"/>
    <property type="evidence" value="ECO:0007669"/>
    <property type="project" value="InterPro"/>
</dbReference>
<proteinExistence type="inferred from homology"/>
<keyword evidence="4 8" id="KW-0808">Transferase</keyword>
<dbReference type="GO" id="GO:0005737">
    <property type="term" value="C:cytoplasm"/>
    <property type="evidence" value="ECO:0007669"/>
    <property type="project" value="TreeGrafter"/>
</dbReference>
<dbReference type="Pfam" id="PF01135">
    <property type="entry name" value="PCMT"/>
    <property type="match status" value="1"/>
</dbReference>
<dbReference type="Gene3D" id="3.40.50.150">
    <property type="entry name" value="Vaccinia Virus protein VP39"/>
    <property type="match status" value="1"/>
</dbReference>
<evidence type="ECO:0000256" key="5">
    <source>
        <dbReference type="ARBA" id="ARBA00022691"/>
    </source>
</evidence>
<dbReference type="SUPFAM" id="SSF53335">
    <property type="entry name" value="S-adenosyl-L-methionine-dependent methyltransferases"/>
    <property type="match status" value="1"/>
</dbReference>
<evidence type="ECO:0000313" key="8">
    <source>
        <dbReference type="EMBL" id="SPY07373.1"/>
    </source>
</evidence>
<evidence type="ECO:0000256" key="3">
    <source>
        <dbReference type="ARBA" id="ARBA00022603"/>
    </source>
</evidence>
<dbReference type="InterPro" id="IPR000682">
    <property type="entry name" value="PCMT"/>
</dbReference>
<dbReference type="STRING" id="90245.GCA_001056285_00994"/>
<dbReference type="PANTHER" id="PTHR11579">
    <property type="entry name" value="PROTEIN-L-ISOASPARTATE O-METHYLTRANSFERASE"/>
    <property type="match status" value="1"/>
</dbReference>
<keyword evidence="3 8" id="KW-0489">Methyltransferase</keyword>
<dbReference type="CDD" id="cd02440">
    <property type="entry name" value="AdoMet_MTases"/>
    <property type="match status" value="1"/>
</dbReference>
<dbReference type="GO" id="GO:0000179">
    <property type="term" value="F:rRNA (adenine-N6,N6-)-dimethyltransferase activity"/>
    <property type="evidence" value="ECO:0007669"/>
    <property type="project" value="InterPro"/>
</dbReference>